<feature type="transmembrane region" description="Helical" evidence="5">
    <location>
        <begin position="56"/>
        <end position="81"/>
    </location>
</feature>
<dbReference type="InterPro" id="IPR002810">
    <property type="entry name" value="NfeD-like_C"/>
</dbReference>
<dbReference type="PANTHER" id="PTHR33507:SF3">
    <property type="entry name" value="INNER MEMBRANE PROTEIN YBBJ"/>
    <property type="match status" value="1"/>
</dbReference>
<keyword evidence="3 5" id="KW-1133">Transmembrane helix</keyword>
<dbReference type="PANTHER" id="PTHR33507">
    <property type="entry name" value="INNER MEMBRANE PROTEIN YBBJ"/>
    <property type="match status" value="1"/>
</dbReference>
<gene>
    <name evidence="7" type="ORF">GCM10010346_57300</name>
</gene>
<evidence type="ECO:0000256" key="5">
    <source>
        <dbReference type="SAM" id="Phobius"/>
    </source>
</evidence>
<keyword evidence="2 5" id="KW-0812">Transmembrane</keyword>
<reference evidence="8" key="1">
    <citation type="journal article" date="2019" name="Int. J. Syst. Evol. Microbiol.">
        <title>The Global Catalogue of Microorganisms (GCM) 10K type strain sequencing project: providing services to taxonomists for standard genome sequencing and annotation.</title>
        <authorList>
            <consortium name="The Broad Institute Genomics Platform"/>
            <consortium name="The Broad Institute Genome Sequencing Center for Infectious Disease"/>
            <person name="Wu L."/>
            <person name="Ma J."/>
        </authorList>
    </citation>
    <scope>NUCLEOTIDE SEQUENCE [LARGE SCALE GENOMIC DNA]</scope>
    <source>
        <strain evidence="8">JCM 4737</strain>
    </source>
</reference>
<sequence>MSPGSHSRSRTDREGHAMDLWLIWLIVAAVLAVAEIFTLTAALGMLGGAALVTSGFAAVGVPLALQFLVFTIVAVVSVMFLRPVALRHVLQPQVERFGIDALVGRAAYVVSEVTGLGGRVRIGGEEWTARAYDEALVIPPGVTVDVIEISGTTAVVYPRE</sequence>
<keyword evidence="8" id="KW-1185">Reference proteome</keyword>
<organism evidence="7 8">
    <name type="scientific">Streptomyces chryseus</name>
    <dbReference type="NCBI Taxonomy" id="68186"/>
    <lineage>
        <taxon>Bacteria</taxon>
        <taxon>Bacillati</taxon>
        <taxon>Actinomycetota</taxon>
        <taxon>Actinomycetes</taxon>
        <taxon>Kitasatosporales</taxon>
        <taxon>Streptomycetaceae</taxon>
        <taxon>Streptomyces</taxon>
    </lineage>
</organism>
<evidence type="ECO:0000256" key="1">
    <source>
        <dbReference type="ARBA" id="ARBA00004141"/>
    </source>
</evidence>
<dbReference type="InterPro" id="IPR012340">
    <property type="entry name" value="NA-bd_OB-fold"/>
</dbReference>
<comment type="caution">
    <text evidence="7">The sequence shown here is derived from an EMBL/GenBank/DDBJ whole genome shotgun (WGS) entry which is preliminary data.</text>
</comment>
<evidence type="ECO:0000256" key="2">
    <source>
        <dbReference type="ARBA" id="ARBA00022692"/>
    </source>
</evidence>
<evidence type="ECO:0000313" key="7">
    <source>
        <dbReference type="EMBL" id="GHB26173.1"/>
    </source>
</evidence>
<dbReference type="Proteomes" id="UP000599437">
    <property type="component" value="Unassembled WGS sequence"/>
</dbReference>
<accession>A0ABQ3E4W7</accession>
<feature type="transmembrane region" description="Helical" evidence="5">
    <location>
        <begin position="21"/>
        <end position="44"/>
    </location>
</feature>
<dbReference type="EMBL" id="BMVO01000027">
    <property type="protein sequence ID" value="GHB26173.1"/>
    <property type="molecule type" value="Genomic_DNA"/>
</dbReference>
<dbReference type="Pfam" id="PF01957">
    <property type="entry name" value="NfeD"/>
    <property type="match status" value="1"/>
</dbReference>
<name>A0ABQ3E4W7_9ACTN</name>
<keyword evidence="4 5" id="KW-0472">Membrane</keyword>
<dbReference type="Gene3D" id="2.40.50.140">
    <property type="entry name" value="Nucleic acid-binding proteins"/>
    <property type="match status" value="1"/>
</dbReference>
<evidence type="ECO:0000256" key="3">
    <source>
        <dbReference type="ARBA" id="ARBA00022989"/>
    </source>
</evidence>
<dbReference type="InterPro" id="IPR052165">
    <property type="entry name" value="Membrane_assoc_protease"/>
</dbReference>
<comment type="subcellular location">
    <subcellularLocation>
        <location evidence="1">Membrane</location>
        <topology evidence="1">Multi-pass membrane protein</topology>
    </subcellularLocation>
</comment>
<evidence type="ECO:0000259" key="6">
    <source>
        <dbReference type="Pfam" id="PF01957"/>
    </source>
</evidence>
<evidence type="ECO:0000313" key="8">
    <source>
        <dbReference type="Proteomes" id="UP000599437"/>
    </source>
</evidence>
<protein>
    <submittedName>
        <fullName evidence="7">Membrane protein</fullName>
    </submittedName>
</protein>
<evidence type="ECO:0000256" key="4">
    <source>
        <dbReference type="ARBA" id="ARBA00023136"/>
    </source>
</evidence>
<feature type="domain" description="NfeD-like C-terminal" evidence="6">
    <location>
        <begin position="100"/>
        <end position="158"/>
    </location>
</feature>
<proteinExistence type="predicted"/>